<dbReference type="EMBL" id="JASMWN010000035">
    <property type="protein sequence ID" value="MDU9006913.1"/>
    <property type="molecule type" value="Genomic_DNA"/>
</dbReference>
<keyword evidence="1" id="KW-0732">Signal</keyword>
<sequence length="82" mass="8834">MKKLIPAILLCLLSTGASANEARNGLQLNGLRFNSVQLNGLRFNGYTLNRIAWNVITINTVQPTDTAVFDALADMASAKLAD</sequence>
<dbReference type="RefSeq" id="WP_316782335.1">
    <property type="nucleotide sequence ID" value="NZ_JASMWN010000035.1"/>
</dbReference>
<name>A0ABU3VLC7_9RHOB</name>
<gene>
    <name evidence="2" type="ORF">QO231_24070</name>
</gene>
<evidence type="ECO:0000313" key="2">
    <source>
        <dbReference type="EMBL" id="MDU9006913.1"/>
    </source>
</evidence>
<feature type="signal peptide" evidence="1">
    <location>
        <begin position="1"/>
        <end position="19"/>
    </location>
</feature>
<proteinExistence type="predicted"/>
<comment type="caution">
    <text evidence="2">The sequence shown here is derived from an EMBL/GenBank/DDBJ whole genome shotgun (WGS) entry which is preliminary data.</text>
</comment>
<protein>
    <submittedName>
        <fullName evidence="2">Uncharacterized protein</fullName>
    </submittedName>
</protein>
<keyword evidence="3" id="KW-1185">Reference proteome</keyword>
<evidence type="ECO:0000256" key="1">
    <source>
        <dbReference type="SAM" id="SignalP"/>
    </source>
</evidence>
<accession>A0ABU3VLC7</accession>
<evidence type="ECO:0000313" key="3">
    <source>
        <dbReference type="Proteomes" id="UP001255416"/>
    </source>
</evidence>
<reference evidence="3" key="1">
    <citation type="submission" date="2023-05" db="EMBL/GenBank/DDBJ databases">
        <title>Sedimentitalea sp. nov. JM2-8.</title>
        <authorList>
            <person name="Huang J."/>
        </authorList>
    </citation>
    <scope>NUCLEOTIDE SEQUENCE [LARGE SCALE GENOMIC DNA]</scope>
    <source>
        <strain evidence="3">KHS03</strain>
    </source>
</reference>
<feature type="chain" id="PRO_5045175167" evidence="1">
    <location>
        <begin position="20"/>
        <end position="82"/>
    </location>
</feature>
<dbReference type="Proteomes" id="UP001255416">
    <property type="component" value="Unassembled WGS sequence"/>
</dbReference>
<organism evidence="2 3">
    <name type="scientific">Sedimentitalea todarodis</name>
    <dbReference type="NCBI Taxonomy" id="1631240"/>
    <lineage>
        <taxon>Bacteria</taxon>
        <taxon>Pseudomonadati</taxon>
        <taxon>Pseudomonadota</taxon>
        <taxon>Alphaproteobacteria</taxon>
        <taxon>Rhodobacterales</taxon>
        <taxon>Paracoccaceae</taxon>
        <taxon>Sedimentitalea</taxon>
    </lineage>
</organism>